<feature type="domain" description="Peptidase C39" evidence="11">
    <location>
        <begin position="9"/>
        <end position="129"/>
    </location>
</feature>
<evidence type="ECO:0000256" key="8">
    <source>
        <dbReference type="SAM" id="Phobius"/>
    </source>
</evidence>
<dbReference type="GO" id="GO:0008233">
    <property type="term" value="F:peptidase activity"/>
    <property type="evidence" value="ECO:0007669"/>
    <property type="project" value="InterPro"/>
</dbReference>
<dbReference type="RefSeq" id="WP_165266287.1">
    <property type="nucleotide sequence ID" value="NZ_JAALLS010000003.1"/>
</dbReference>
<dbReference type="PANTHER" id="PTHR43394:SF1">
    <property type="entry name" value="ATP-BINDING CASSETTE SUB-FAMILY B MEMBER 10, MITOCHONDRIAL"/>
    <property type="match status" value="1"/>
</dbReference>
<evidence type="ECO:0000256" key="1">
    <source>
        <dbReference type="ARBA" id="ARBA00004651"/>
    </source>
</evidence>
<evidence type="ECO:0000256" key="6">
    <source>
        <dbReference type="ARBA" id="ARBA00022989"/>
    </source>
</evidence>
<gene>
    <name evidence="12" type="ORF">G3569_03915</name>
</gene>
<feature type="domain" description="ABC transmembrane type-1" evidence="10">
    <location>
        <begin position="174"/>
        <end position="453"/>
    </location>
</feature>
<dbReference type="GO" id="GO:0005524">
    <property type="term" value="F:ATP binding"/>
    <property type="evidence" value="ECO:0007669"/>
    <property type="project" value="UniProtKB-KW"/>
</dbReference>
<evidence type="ECO:0000313" key="13">
    <source>
        <dbReference type="Proteomes" id="UP000479132"/>
    </source>
</evidence>
<keyword evidence="13" id="KW-1185">Reference proteome</keyword>
<proteinExistence type="predicted"/>
<evidence type="ECO:0000259" key="11">
    <source>
        <dbReference type="PROSITE" id="PS50990"/>
    </source>
</evidence>
<dbReference type="Gene3D" id="3.90.70.10">
    <property type="entry name" value="Cysteine proteinases"/>
    <property type="match status" value="1"/>
</dbReference>
<evidence type="ECO:0000256" key="7">
    <source>
        <dbReference type="ARBA" id="ARBA00023136"/>
    </source>
</evidence>
<keyword evidence="4" id="KW-0378">Hydrolase</keyword>
<keyword evidence="6 8" id="KW-1133">Transmembrane helix</keyword>
<evidence type="ECO:0000256" key="3">
    <source>
        <dbReference type="ARBA" id="ARBA00022741"/>
    </source>
</evidence>
<name>A0A6M1T662_9BACT</name>
<feature type="domain" description="ABC transporter" evidence="9">
    <location>
        <begin position="487"/>
        <end position="723"/>
    </location>
</feature>
<evidence type="ECO:0000259" key="10">
    <source>
        <dbReference type="PROSITE" id="PS50929"/>
    </source>
</evidence>
<reference evidence="12 13" key="1">
    <citation type="submission" date="2020-02" db="EMBL/GenBank/DDBJ databases">
        <title>Aliifodinibius halophilus 2W32, complete genome.</title>
        <authorList>
            <person name="Li Y."/>
            <person name="Wu S."/>
        </authorList>
    </citation>
    <scope>NUCLEOTIDE SEQUENCE [LARGE SCALE GENOMIC DNA]</scope>
    <source>
        <strain evidence="12 13">2W32</strain>
    </source>
</reference>
<dbReference type="InterPro" id="IPR003593">
    <property type="entry name" value="AAA+_ATPase"/>
</dbReference>
<dbReference type="Pfam" id="PF00005">
    <property type="entry name" value="ABC_tran"/>
    <property type="match status" value="1"/>
</dbReference>
<sequence length="729" mass="83032">MARFKVYRQHDQMDCGPTCLRMIAKHYGRNYTLQTLRKKSGINREGVSLLGMSEAAEEIGFRTIGAKLSWEQLKKEAELPCVIHWGQEHFVVVYKISGQKVYIADPAKGKVVYKKDDFLQQWLSSKVDEQAAGIALLLHTTPKFYDLEGEENNELNFSRLLRYVLPYKNLMFQLALGLLVGSALQLVVPFLTQSVVDIGIQNRDLNFIYLILIAQVMLFIGRTAVEFIRSWILLHMSTRINISILSDFLIKLMKLPMAFFDTRMIGDIMQRMEDHARIQNFLTSKTLSTLFSFATLFVFAIVLAYYHMMIFTIFLVCSVLYVIWVMLFLKKRRELDYRRFGISSNDQSKVIQLVEGMQEIKLNTCEKQKRWEWERLQARLFKYKVSNLSLNQYQQAGAFFINEGKNIGITFIAAVAVVNGQLTLGAMMAVQYIIGQLNGPIEQLITFVRSAQDAHLSLERLNQIHQQEDEEPEDESFIYTLPEQRDIEIKNVSFSYPGAGNEQVLKNINMRIPEGKTTAIVGMSGSGKTTLLKLLLKFYKLDNGSIHLGNVNLSNMGHRSWRSHCGVVMQDGFIFSDSIAANIAVGEDHPDMQKMQHAVQVANIHPFIASLPLGYNTKIGSEGNSISMGQKQRILIARAVYMDPEFIFFDEATNSLDANNERAIMESLEAFFEQRTVVVVAHRLSTVKNADNIVVLSNGEIVEQGTHQELTNLEGDYFKLVKNQLELGN</sequence>
<dbReference type="InterPro" id="IPR005074">
    <property type="entry name" value="Peptidase_C39"/>
</dbReference>
<dbReference type="GO" id="GO:0006508">
    <property type="term" value="P:proteolysis"/>
    <property type="evidence" value="ECO:0007669"/>
    <property type="project" value="InterPro"/>
</dbReference>
<feature type="transmembrane region" description="Helical" evidence="8">
    <location>
        <begin position="287"/>
        <end position="305"/>
    </location>
</feature>
<dbReference type="InterPro" id="IPR039421">
    <property type="entry name" value="Type_1_exporter"/>
</dbReference>
<accession>A0A6M1T662</accession>
<dbReference type="PROSITE" id="PS50990">
    <property type="entry name" value="PEPTIDASE_C39"/>
    <property type="match status" value="1"/>
</dbReference>
<dbReference type="CDD" id="cd02418">
    <property type="entry name" value="Peptidase_C39B"/>
    <property type="match status" value="1"/>
</dbReference>
<evidence type="ECO:0000256" key="5">
    <source>
        <dbReference type="ARBA" id="ARBA00022840"/>
    </source>
</evidence>
<dbReference type="Gene3D" id="3.40.50.300">
    <property type="entry name" value="P-loop containing nucleotide triphosphate hydrolases"/>
    <property type="match status" value="1"/>
</dbReference>
<organism evidence="12 13">
    <name type="scientific">Fodinibius halophilus</name>
    <dbReference type="NCBI Taxonomy" id="1736908"/>
    <lineage>
        <taxon>Bacteria</taxon>
        <taxon>Pseudomonadati</taxon>
        <taxon>Balneolota</taxon>
        <taxon>Balneolia</taxon>
        <taxon>Balneolales</taxon>
        <taxon>Balneolaceae</taxon>
        <taxon>Fodinibius</taxon>
    </lineage>
</organism>
<keyword evidence="5" id="KW-0067">ATP-binding</keyword>
<dbReference type="PROSITE" id="PS50929">
    <property type="entry name" value="ABC_TM1F"/>
    <property type="match status" value="1"/>
</dbReference>
<dbReference type="InterPro" id="IPR003439">
    <property type="entry name" value="ABC_transporter-like_ATP-bd"/>
</dbReference>
<keyword evidence="3" id="KW-0547">Nucleotide-binding</keyword>
<dbReference type="CDD" id="cd18571">
    <property type="entry name" value="ABC_6TM_peptidase_like"/>
    <property type="match status" value="1"/>
</dbReference>
<dbReference type="AlphaFoldDB" id="A0A6M1T662"/>
<protein>
    <submittedName>
        <fullName evidence="12">Peptidase domain-containing ABC transporter</fullName>
    </submittedName>
</protein>
<dbReference type="FunFam" id="3.40.50.300:FF:000218">
    <property type="entry name" value="Multidrug ABC transporter ATP-binding protein"/>
    <property type="match status" value="1"/>
</dbReference>
<feature type="transmembrane region" description="Helical" evidence="8">
    <location>
        <begin position="409"/>
        <end position="434"/>
    </location>
</feature>
<dbReference type="GO" id="GO:0005886">
    <property type="term" value="C:plasma membrane"/>
    <property type="evidence" value="ECO:0007669"/>
    <property type="project" value="UniProtKB-SubCell"/>
</dbReference>
<dbReference type="InterPro" id="IPR027417">
    <property type="entry name" value="P-loop_NTPase"/>
</dbReference>
<feature type="transmembrane region" description="Helical" evidence="8">
    <location>
        <begin position="207"/>
        <end position="225"/>
    </location>
</feature>
<evidence type="ECO:0000259" key="9">
    <source>
        <dbReference type="PROSITE" id="PS50893"/>
    </source>
</evidence>
<dbReference type="PANTHER" id="PTHR43394">
    <property type="entry name" value="ATP-DEPENDENT PERMEASE MDL1, MITOCHONDRIAL"/>
    <property type="match status" value="1"/>
</dbReference>
<dbReference type="InterPro" id="IPR011527">
    <property type="entry name" value="ABC1_TM_dom"/>
</dbReference>
<feature type="transmembrane region" description="Helical" evidence="8">
    <location>
        <begin position="311"/>
        <end position="329"/>
    </location>
</feature>
<dbReference type="Pfam" id="PF03412">
    <property type="entry name" value="Peptidase_C39"/>
    <property type="match status" value="1"/>
</dbReference>
<dbReference type="Gene3D" id="1.20.1560.10">
    <property type="entry name" value="ABC transporter type 1, transmembrane domain"/>
    <property type="match status" value="1"/>
</dbReference>
<comment type="subcellular location">
    <subcellularLocation>
        <location evidence="1">Cell membrane</location>
        <topology evidence="1">Multi-pass membrane protein</topology>
    </subcellularLocation>
</comment>
<dbReference type="Proteomes" id="UP000479132">
    <property type="component" value="Unassembled WGS sequence"/>
</dbReference>
<dbReference type="SUPFAM" id="SSF90123">
    <property type="entry name" value="ABC transporter transmembrane region"/>
    <property type="match status" value="1"/>
</dbReference>
<comment type="caution">
    <text evidence="12">The sequence shown here is derived from an EMBL/GenBank/DDBJ whole genome shotgun (WGS) entry which is preliminary data.</text>
</comment>
<evidence type="ECO:0000313" key="12">
    <source>
        <dbReference type="EMBL" id="NGP87491.1"/>
    </source>
</evidence>
<feature type="transmembrane region" description="Helical" evidence="8">
    <location>
        <begin position="169"/>
        <end position="187"/>
    </location>
</feature>
<evidence type="ECO:0000256" key="2">
    <source>
        <dbReference type="ARBA" id="ARBA00022692"/>
    </source>
</evidence>
<keyword evidence="2 8" id="KW-0812">Transmembrane</keyword>
<dbReference type="EMBL" id="JAALLS010000003">
    <property type="protein sequence ID" value="NGP87491.1"/>
    <property type="molecule type" value="Genomic_DNA"/>
</dbReference>
<evidence type="ECO:0000256" key="4">
    <source>
        <dbReference type="ARBA" id="ARBA00022801"/>
    </source>
</evidence>
<dbReference type="PROSITE" id="PS50893">
    <property type="entry name" value="ABC_TRANSPORTER_2"/>
    <property type="match status" value="1"/>
</dbReference>
<dbReference type="Pfam" id="PF00664">
    <property type="entry name" value="ABC_membrane"/>
    <property type="match status" value="1"/>
</dbReference>
<keyword evidence="7 8" id="KW-0472">Membrane</keyword>
<dbReference type="InterPro" id="IPR036640">
    <property type="entry name" value="ABC1_TM_sf"/>
</dbReference>
<dbReference type="GO" id="GO:0016887">
    <property type="term" value="F:ATP hydrolysis activity"/>
    <property type="evidence" value="ECO:0007669"/>
    <property type="project" value="InterPro"/>
</dbReference>
<dbReference type="SUPFAM" id="SSF52540">
    <property type="entry name" value="P-loop containing nucleoside triphosphate hydrolases"/>
    <property type="match status" value="1"/>
</dbReference>
<dbReference type="GO" id="GO:0015421">
    <property type="term" value="F:ABC-type oligopeptide transporter activity"/>
    <property type="evidence" value="ECO:0007669"/>
    <property type="project" value="TreeGrafter"/>
</dbReference>
<dbReference type="SMART" id="SM00382">
    <property type="entry name" value="AAA"/>
    <property type="match status" value="1"/>
</dbReference>